<dbReference type="SUPFAM" id="SSF56281">
    <property type="entry name" value="Metallo-hydrolase/oxidoreductase"/>
    <property type="match status" value="1"/>
</dbReference>
<dbReference type="Pfam" id="PF12706">
    <property type="entry name" value="Lactamase_B_2"/>
    <property type="match status" value="1"/>
</dbReference>
<sequence length="259" mass="28550">MNAQNTVRLIRNATLKIQYSGKTILLDPLLGEKGSSVSALKVNKNPRVHLSMPMTEILENLDCVLLTHAHIDHYDDAAKKMISKSMPWYVQPADYDSVAVKDKFIHTTAIVDSLQTGNLTIVRITGSHGRGKLAEMMGASSGYVLKAQGQPTLYIMGDCIWNEATQKAVKQHNPAYIVVNSGGAILPPFSKTDGPIIPDEQEVMAMLDALPEHIKLIAVHMDAIDHCQTTREILRNEARHHGADMSRLIIPKDGEKITL</sequence>
<evidence type="ECO:0000313" key="3">
    <source>
        <dbReference type="EMBL" id="HJF91735.1"/>
    </source>
</evidence>
<dbReference type="InterPro" id="IPR001279">
    <property type="entry name" value="Metallo-B-lactamas"/>
</dbReference>
<dbReference type="PANTHER" id="PTHR43546:SF9">
    <property type="entry name" value="L-ASCORBATE-6-PHOSPHATE LACTONASE ULAG-RELATED"/>
    <property type="match status" value="1"/>
</dbReference>
<dbReference type="AlphaFoldDB" id="A0A921LBI1"/>
<name>A0A921LBI1_9BACT</name>
<reference evidence="3" key="1">
    <citation type="journal article" date="2021" name="PeerJ">
        <title>Extensive microbial diversity within the chicken gut microbiome revealed by metagenomics and culture.</title>
        <authorList>
            <person name="Gilroy R."/>
            <person name="Ravi A."/>
            <person name="Getino M."/>
            <person name="Pursley I."/>
            <person name="Horton D.L."/>
            <person name="Alikhan N.F."/>
            <person name="Baker D."/>
            <person name="Gharbi K."/>
            <person name="Hall N."/>
            <person name="Watson M."/>
            <person name="Adriaenssens E.M."/>
            <person name="Foster-Nyarko E."/>
            <person name="Jarju S."/>
            <person name="Secka A."/>
            <person name="Antonio M."/>
            <person name="Oren A."/>
            <person name="Chaudhuri R.R."/>
            <person name="La Ragione R."/>
            <person name="Hildebrand F."/>
            <person name="Pallen M.J."/>
        </authorList>
    </citation>
    <scope>NUCLEOTIDE SEQUENCE</scope>
    <source>
        <strain evidence="3">CHK55-1828</strain>
    </source>
</reference>
<dbReference type="PANTHER" id="PTHR43546">
    <property type="entry name" value="UPF0173 METAL-DEPENDENT HYDROLASE MJ1163-RELATED"/>
    <property type="match status" value="1"/>
</dbReference>
<gene>
    <name evidence="3" type="ORF">K8W02_05035</name>
</gene>
<comment type="caution">
    <text evidence="3">The sequence shown here is derived from an EMBL/GenBank/DDBJ whole genome shotgun (WGS) entry which is preliminary data.</text>
</comment>
<dbReference type="GO" id="GO:0016787">
    <property type="term" value="F:hydrolase activity"/>
    <property type="evidence" value="ECO:0007669"/>
    <property type="project" value="UniProtKB-KW"/>
</dbReference>
<keyword evidence="1" id="KW-0378">Hydrolase</keyword>
<accession>A0A921LBI1</accession>
<organism evidence="3 4">
    <name type="scientific">Mediterranea massiliensis</name>
    <dbReference type="NCBI Taxonomy" id="1841865"/>
    <lineage>
        <taxon>Bacteria</taxon>
        <taxon>Pseudomonadati</taxon>
        <taxon>Bacteroidota</taxon>
        <taxon>Bacteroidia</taxon>
        <taxon>Bacteroidales</taxon>
        <taxon>Bacteroidaceae</taxon>
        <taxon>Mediterranea</taxon>
    </lineage>
</organism>
<feature type="domain" description="Metallo-beta-lactamase" evidence="2">
    <location>
        <begin position="23"/>
        <end position="213"/>
    </location>
</feature>
<dbReference type="Proteomes" id="UP000717835">
    <property type="component" value="Unassembled WGS sequence"/>
</dbReference>
<dbReference type="Gene3D" id="3.60.15.10">
    <property type="entry name" value="Ribonuclease Z/Hydroxyacylglutathione hydrolase-like"/>
    <property type="match status" value="1"/>
</dbReference>
<evidence type="ECO:0000259" key="2">
    <source>
        <dbReference type="Pfam" id="PF12706"/>
    </source>
</evidence>
<dbReference type="RefSeq" id="WP_276827073.1">
    <property type="nucleotide sequence ID" value="NZ_DYVX01000040.1"/>
</dbReference>
<evidence type="ECO:0000256" key="1">
    <source>
        <dbReference type="ARBA" id="ARBA00022801"/>
    </source>
</evidence>
<proteinExistence type="predicted"/>
<dbReference type="EMBL" id="DYVX01000040">
    <property type="protein sequence ID" value="HJF91735.1"/>
    <property type="molecule type" value="Genomic_DNA"/>
</dbReference>
<dbReference type="InterPro" id="IPR050114">
    <property type="entry name" value="UPF0173_UPF0282_UlaG_hydrolase"/>
</dbReference>
<protein>
    <submittedName>
        <fullName evidence="3">MBL fold metallo-hydrolase</fullName>
    </submittedName>
</protein>
<dbReference type="InterPro" id="IPR036866">
    <property type="entry name" value="RibonucZ/Hydroxyglut_hydro"/>
</dbReference>
<reference evidence="3" key="2">
    <citation type="submission" date="2021-09" db="EMBL/GenBank/DDBJ databases">
        <authorList>
            <person name="Gilroy R."/>
        </authorList>
    </citation>
    <scope>NUCLEOTIDE SEQUENCE</scope>
    <source>
        <strain evidence="3">CHK55-1828</strain>
    </source>
</reference>
<evidence type="ECO:0000313" key="4">
    <source>
        <dbReference type="Proteomes" id="UP000717835"/>
    </source>
</evidence>